<reference evidence="1 2" key="1">
    <citation type="submission" date="2017-06" db="EMBL/GenBank/DDBJ databases">
        <title>Streptomyces albireticuli Genome sequencing and assembly.</title>
        <authorList>
            <person name="Wang Y."/>
            <person name="Du B."/>
            <person name="Ding Y."/>
            <person name="Liu H."/>
            <person name="Hou Q."/>
            <person name="Liu K."/>
            <person name="Yao L."/>
            <person name="Wang C."/>
        </authorList>
    </citation>
    <scope>NUCLEOTIDE SEQUENCE [LARGE SCALE GENOMIC DNA]</scope>
    <source>
        <strain evidence="1 2">MDJK11</strain>
    </source>
</reference>
<protein>
    <recommendedName>
        <fullName evidence="3">Bacteriocin fulvocin C-related protein</fullName>
    </recommendedName>
</protein>
<dbReference type="NCBIfam" id="NF033852">
    <property type="entry name" value="fulvocin_rel"/>
    <property type="match status" value="1"/>
</dbReference>
<sequence length="301" mass="32331">MADEVKGYAGSRLDVMPLDDPRVQAWRTQALGSRPPHAPTLIRVADREAPVRAWTGWPMGVRLALRLGPRSTARLLRALGSEGRAPDVPAEGMGRGRFVRLAGLGVVAAVLGGGPVSEASAASPAEKWVEANRARLPREYEAFASHEMPYRQAIFAALAPADRSRLWLDHLTWYRASRPDLTAEQRRVLDRAQMLFGRESTFTGSVDATLHQELESLRKDAVAALGQEEGRAALATLGPVPAAPLPGCGCSCVSDWCSSSNCVCCVRDCWCQPKLNGCGTAFAYMCTGTCGGVKPSRTNTA</sequence>
<evidence type="ECO:0008006" key="3">
    <source>
        <dbReference type="Google" id="ProtNLM"/>
    </source>
</evidence>
<name>A0A1Z2LDX6_9ACTN</name>
<gene>
    <name evidence="1" type="ORF">SMD11_6927</name>
</gene>
<dbReference type="Proteomes" id="UP000195755">
    <property type="component" value="Chromosome"/>
</dbReference>
<dbReference type="EMBL" id="CP021744">
    <property type="protein sequence ID" value="ARZ72503.1"/>
    <property type="molecule type" value="Genomic_DNA"/>
</dbReference>
<dbReference type="KEGG" id="salj:SMD11_6927"/>
<proteinExistence type="predicted"/>
<organism evidence="1 2">
    <name type="scientific">Streptomyces albireticuli</name>
    <dbReference type="NCBI Taxonomy" id="1940"/>
    <lineage>
        <taxon>Bacteria</taxon>
        <taxon>Bacillati</taxon>
        <taxon>Actinomycetota</taxon>
        <taxon>Actinomycetes</taxon>
        <taxon>Kitasatosporales</taxon>
        <taxon>Streptomycetaceae</taxon>
        <taxon>Streptomyces</taxon>
    </lineage>
</organism>
<evidence type="ECO:0000313" key="1">
    <source>
        <dbReference type="EMBL" id="ARZ72503.1"/>
    </source>
</evidence>
<dbReference type="AlphaFoldDB" id="A0A1Z2LDX6"/>
<accession>A0A1Z2LDX6</accession>
<evidence type="ECO:0000313" key="2">
    <source>
        <dbReference type="Proteomes" id="UP000195755"/>
    </source>
</evidence>